<accession>A0A238KH39</accession>
<dbReference type="OrthoDB" id="7823837at2"/>
<organism evidence="2 3">
    <name type="scientific">Maliponia aquimaris</name>
    <dbReference type="NCBI Taxonomy" id="1673631"/>
    <lineage>
        <taxon>Bacteria</taxon>
        <taxon>Pseudomonadati</taxon>
        <taxon>Pseudomonadota</taxon>
        <taxon>Alphaproteobacteria</taxon>
        <taxon>Rhodobacterales</taxon>
        <taxon>Paracoccaceae</taxon>
        <taxon>Maliponia</taxon>
    </lineage>
</organism>
<feature type="signal peptide" evidence="1">
    <location>
        <begin position="1"/>
        <end position="23"/>
    </location>
</feature>
<name>A0A238KH39_9RHOB</name>
<dbReference type="EMBL" id="FXYF01000006">
    <property type="protein sequence ID" value="SMX41914.1"/>
    <property type="molecule type" value="Genomic_DNA"/>
</dbReference>
<evidence type="ECO:0008006" key="4">
    <source>
        <dbReference type="Google" id="ProtNLM"/>
    </source>
</evidence>
<feature type="chain" id="PRO_5012330814" description="Tetratricopeptide repeat protein" evidence="1">
    <location>
        <begin position="24"/>
        <end position="321"/>
    </location>
</feature>
<dbReference type="AlphaFoldDB" id="A0A238KH39"/>
<evidence type="ECO:0000313" key="2">
    <source>
        <dbReference type="EMBL" id="SMX41914.1"/>
    </source>
</evidence>
<proteinExistence type="predicted"/>
<dbReference type="RefSeq" id="WP_094021314.1">
    <property type="nucleotide sequence ID" value="NZ_FXYF01000006.1"/>
</dbReference>
<evidence type="ECO:0000256" key="1">
    <source>
        <dbReference type="SAM" id="SignalP"/>
    </source>
</evidence>
<keyword evidence="1" id="KW-0732">Signal</keyword>
<gene>
    <name evidence="2" type="ORF">MAA8898_02485</name>
</gene>
<keyword evidence="3" id="KW-1185">Reference proteome</keyword>
<dbReference type="Proteomes" id="UP000207598">
    <property type="component" value="Unassembled WGS sequence"/>
</dbReference>
<evidence type="ECO:0000313" key="3">
    <source>
        <dbReference type="Proteomes" id="UP000207598"/>
    </source>
</evidence>
<protein>
    <recommendedName>
        <fullName evidence="4">Tetratricopeptide repeat protein</fullName>
    </recommendedName>
</protein>
<sequence>MRRRRAVLPAVLALLAAGVGAQAQQCPAFRVIPCVPLPVQPPEEPGCGALCQPLREQLERGCQSGPDQPYADTVFLRRPGIAVGDDGVRRGLALAALAETLDGVQPMAAPLMSSEDPVVRYAAALQVALAAVRAGQIADPRFADALAVMAAAETPDLVRSDLPFLRALQAEAEGRGAEARVLAQEAAQIEPRFFNALALELRLALAQGDHLRGAAGAFARPEACRAEFRQLLAALARIADLEPCPRVAAHLELYLSRQLRVPETAPGLQSAQVYLGVLSRRGDLARAALDGFMQPPRPVCAPEVAAELEGLLGLLDEGAQP</sequence>
<reference evidence="2 3" key="1">
    <citation type="submission" date="2017-05" db="EMBL/GenBank/DDBJ databases">
        <authorList>
            <person name="Song R."/>
            <person name="Chenine A.L."/>
            <person name="Ruprecht R.M."/>
        </authorList>
    </citation>
    <scope>NUCLEOTIDE SEQUENCE [LARGE SCALE GENOMIC DNA]</scope>
    <source>
        <strain evidence="2 3">CECT 8898</strain>
    </source>
</reference>